<name>A0A6A6JBQ9_WESOR</name>
<evidence type="ECO:0000259" key="2">
    <source>
        <dbReference type="Pfam" id="PF24494"/>
    </source>
</evidence>
<dbReference type="Proteomes" id="UP000800097">
    <property type="component" value="Unassembled WGS sequence"/>
</dbReference>
<evidence type="ECO:0000313" key="3">
    <source>
        <dbReference type="EMBL" id="KAF2273725.1"/>
    </source>
</evidence>
<organism evidence="3 4">
    <name type="scientific">Westerdykella ornata</name>
    <dbReference type="NCBI Taxonomy" id="318751"/>
    <lineage>
        <taxon>Eukaryota</taxon>
        <taxon>Fungi</taxon>
        <taxon>Dikarya</taxon>
        <taxon>Ascomycota</taxon>
        <taxon>Pezizomycotina</taxon>
        <taxon>Dothideomycetes</taxon>
        <taxon>Pleosporomycetidae</taxon>
        <taxon>Pleosporales</taxon>
        <taxon>Sporormiaceae</taxon>
        <taxon>Westerdykella</taxon>
    </lineage>
</organism>
<sequence length="807" mass="90122">MENGKSNWKLSRVSSGNDVFVYSSVSTSDDIRAVLYDEHAPEQSSLHEDEKETAIGRAGMAIDQTQDIMQSIEFDEFATECSKAEENLLHADMIVGMEGPCPSLPRQVSEEEEEAVLQAQEADEEVFGTPTRETRDVDFILETADALPGGTDWQTFCHQLVSQGTETLGIDEMGASASQNQNEENCGMITDMESITVGSSVFETDDENGVTTTNGIAGPQDLSYAMGGPQSDTDIDEEIDDDAYDDDSECSFIVLESPCRRGRPTVMPNIDGPERVSRHFKKNNKLVKGRNIPRPAWLKTNMTKAMAEKPKRRPQVQRTDGGMSENTKALEDLKKLERSPRHIWTTDQRIFLCVLNRWYCRSPDAFAAVFNNHYGLDLPSRKVTNQFESYIRLHGRRAFREYDDVFYRTAFNDPQELEASAIGASLRRREQDAVSPDGQAAKAKSKRTRHINKRLKLKQKAQAIQRPRHGNPQQGHSIWRTQGCAIRAVSSCDEVIVDIEDPVLSHGSFIPDCTNRNTKSLLGKMKPHEKTFPSLAFRVWSNASGTFYDDTGFWASLFASQKAAASSPSPLPQNDKYGLFAALANSHLSIKSRGNSAFVSVASSLLQAMNIAIKKQAESPEDTIRLALINLDAIDKASVHWGSQVIRDLKSTKQLSFRTKYQALQDIMVWRHIPSSAIISTTDLDDIEEVVGKSLCLNQFREDIRTPMLAKRLRSMHRTINVDTAETLGRFASLVGLRCEQVSINHVREFVTCLVDGWSLRGPLDRAVALTFAKGLKDVISAFMEGFEQGTKNLIYFNGDHCNHIAT</sequence>
<dbReference type="GeneID" id="54553096"/>
<dbReference type="InterPro" id="IPR056009">
    <property type="entry name" value="DUF7587"/>
</dbReference>
<dbReference type="RefSeq" id="XP_033651264.1">
    <property type="nucleotide sequence ID" value="XM_033799921.1"/>
</dbReference>
<dbReference type="OrthoDB" id="5397734at2759"/>
<protein>
    <recommendedName>
        <fullName evidence="2">DUF7587 domain-containing protein</fullName>
    </recommendedName>
</protein>
<reference evidence="3" key="1">
    <citation type="journal article" date="2020" name="Stud. Mycol.">
        <title>101 Dothideomycetes genomes: a test case for predicting lifestyles and emergence of pathogens.</title>
        <authorList>
            <person name="Haridas S."/>
            <person name="Albert R."/>
            <person name="Binder M."/>
            <person name="Bloem J."/>
            <person name="Labutti K."/>
            <person name="Salamov A."/>
            <person name="Andreopoulos B."/>
            <person name="Baker S."/>
            <person name="Barry K."/>
            <person name="Bills G."/>
            <person name="Bluhm B."/>
            <person name="Cannon C."/>
            <person name="Castanera R."/>
            <person name="Culley D."/>
            <person name="Daum C."/>
            <person name="Ezra D."/>
            <person name="Gonzalez J."/>
            <person name="Henrissat B."/>
            <person name="Kuo A."/>
            <person name="Liang C."/>
            <person name="Lipzen A."/>
            <person name="Lutzoni F."/>
            <person name="Magnuson J."/>
            <person name="Mondo S."/>
            <person name="Nolan M."/>
            <person name="Ohm R."/>
            <person name="Pangilinan J."/>
            <person name="Park H.-J."/>
            <person name="Ramirez L."/>
            <person name="Alfaro M."/>
            <person name="Sun H."/>
            <person name="Tritt A."/>
            <person name="Yoshinaga Y."/>
            <person name="Zwiers L.-H."/>
            <person name="Turgeon B."/>
            <person name="Goodwin S."/>
            <person name="Spatafora J."/>
            <person name="Crous P."/>
            <person name="Grigoriev I."/>
        </authorList>
    </citation>
    <scope>NUCLEOTIDE SEQUENCE</scope>
    <source>
        <strain evidence="3">CBS 379.55</strain>
    </source>
</reference>
<proteinExistence type="predicted"/>
<dbReference type="Pfam" id="PF24494">
    <property type="entry name" value="DUF7587"/>
    <property type="match status" value="1"/>
</dbReference>
<feature type="region of interest" description="Disordered" evidence="1">
    <location>
        <begin position="430"/>
        <end position="450"/>
    </location>
</feature>
<feature type="domain" description="DUF7587" evidence="2">
    <location>
        <begin position="533"/>
        <end position="686"/>
    </location>
</feature>
<accession>A0A6A6JBQ9</accession>
<keyword evidence="4" id="KW-1185">Reference proteome</keyword>
<dbReference type="AlphaFoldDB" id="A0A6A6JBQ9"/>
<dbReference type="EMBL" id="ML986508">
    <property type="protein sequence ID" value="KAF2273725.1"/>
    <property type="molecule type" value="Genomic_DNA"/>
</dbReference>
<evidence type="ECO:0000256" key="1">
    <source>
        <dbReference type="SAM" id="MobiDB-lite"/>
    </source>
</evidence>
<evidence type="ECO:0000313" key="4">
    <source>
        <dbReference type="Proteomes" id="UP000800097"/>
    </source>
</evidence>
<gene>
    <name evidence="3" type="ORF">EI97DRAFT_444774</name>
</gene>
<feature type="region of interest" description="Disordered" evidence="1">
    <location>
        <begin position="307"/>
        <end position="326"/>
    </location>
</feature>